<dbReference type="NCBIfam" id="TIGR00728">
    <property type="entry name" value="OPT_sfam"/>
    <property type="match status" value="1"/>
</dbReference>
<feature type="region of interest" description="Disordered" evidence="9">
    <location>
        <begin position="22"/>
        <end position="74"/>
    </location>
</feature>
<evidence type="ECO:0000256" key="2">
    <source>
        <dbReference type="ARBA" id="ARBA00008807"/>
    </source>
</evidence>
<feature type="transmembrane region" description="Helical" evidence="10">
    <location>
        <begin position="158"/>
        <end position="176"/>
    </location>
</feature>
<feature type="transmembrane region" description="Helical" evidence="10">
    <location>
        <begin position="852"/>
        <end position="871"/>
    </location>
</feature>
<dbReference type="PANTHER" id="PTHR22601">
    <property type="entry name" value="ISP4 LIKE PROTEIN"/>
    <property type="match status" value="1"/>
</dbReference>
<evidence type="ECO:0000256" key="4">
    <source>
        <dbReference type="ARBA" id="ARBA00022692"/>
    </source>
</evidence>
<feature type="compositionally biased region" description="Basic and acidic residues" evidence="9">
    <location>
        <begin position="112"/>
        <end position="121"/>
    </location>
</feature>
<evidence type="ECO:0000256" key="7">
    <source>
        <dbReference type="ARBA" id="ARBA00022989"/>
    </source>
</evidence>
<dbReference type="Pfam" id="PF03169">
    <property type="entry name" value="OPT"/>
    <property type="match status" value="1"/>
</dbReference>
<feature type="transmembrane region" description="Helical" evidence="10">
    <location>
        <begin position="696"/>
        <end position="720"/>
    </location>
</feature>
<comment type="similarity">
    <text evidence="2">Belongs to the oligopeptide OPT transporter family.</text>
</comment>
<accession>A0A8K0T739</accession>
<dbReference type="GO" id="GO:0016020">
    <property type="term" value="C:membrane"/>
    <property type="evidence" value="ECO:0007669"/>
    <property type="project" value="UniProtKB-SubCell"/>
</dbReference>
<feature type="transmembrane region" description="Helical" evidence="10">
    <location>
        <begin position="618"/>
        <end position="641"/>
    </location>
</feature>
<name>A0A8K0T739_9HYPO</name>
<keyword evidence="3" id="KW-0813">Transport</keyword>
<feature type="transmembrane region" description="Helical" evidence="10">
    <location>
        <begin position="424"/>
        <end position="451"/>
    </location>
</feature>
<protein>
    <submittedName>
        <fullName evidence="11">OPT oligopeptide transporter protein-domain-containing protein</fullName>
    </submittedName>
</protein>
<reference evidence="11" key="1">
    <citation type="journal article" date="2021" name="Nat. Commun.">
        <title>Genetic determinants of endophytism in the Arabidopsis root mycobiome.</title>
        <authorList>
            <person name="Mesny F."/>
            <person name="Miyauchi S."/>
            <person name="Thiergart T."/>
            <person name="Pickel B."/>
            <person name="Atanasova L."/>
            <person name="Karlsson M."/>
            <person name="Huettel B."/>
            <person name="Barry K.W."/>
            <person name="Haridas S."/>
            <person name="Chen C."/>
            <person name="Bauer D."/>
            <person name="Andreopoulos W."/>
            <person name="Pangilinan J."/>
            <person name="LaButti K."/>
            <person name="Riley R."/>
            <person name="Lipzen A."/>
            <person name="Clum A."/>
            <person name="Drula E."/>
            <person name="Henrissat B."/>
            <person name="Kohler A."/>
            <person name="Grigoriev I.V."/>
            <person name="Martin F.M."/>
            <person name="Hacquard S."/>
        </authorList>
    </citation>
    <scope>NUCLEOTIDE SEQUENCE</scope>
    <source>
        <strain evidence="11">MPI-CAGE-CH-0235</strain>
    </source>
</reference>
<dbReference type="OrthoDB" id="9986677at2759"/>
<keyword evidence="6" id="KW-0653">Protein transport</keyword>
<comment type="subcellular location">
    <subcellularLocation>
        <location evidence="1">Membrane</location>
        <topology evidence="1">Multi-pass membrane protein</topology>
    </subcellularLocation>
</comment>
<sequence length="911" mass="100946">MASKKTPFLPDAVADRLDAAPYGSVSLTPSRNNSPTGSDSFADNAHQLRRVSDHNRSMSSRRSNLSKQSSSRLSEDLDSAVLVSGLDGRFGIADATQSGGLLEGNDPDDADSDHGLLHGHEGSPSGHDAVDDNSPHEAVRASVPPTDNTTLSINTPRMWFLSVLFAILGSSTNLFFALRYPSVAITPVIALLLVHPLGHLWDYTFKRHYDPDEEFVDGVLTPSAPSSPTSAPRGAPRRSGKNTRSWRLWLAQGRWNEKEHTCVYVSSNVAFGFAFATDVIVEQTRFYNQEAPILYQLLLTISTQILGYGFAGLTRRFLVHPSGMIWPGTLMSAAMFSTLHKQENKPANGWTISRWNFFYVVFLGSFLFYFLPGLLMPALSYFNVITWFAPKNVVVANLFGVVSGLGLFPLTFDWAQVTYVGSPLLVPFWASVNVVGGLVVIMWIAAPILYYTNFLYSSYMPMLSAAVFDNTGSVYDVSKILTPEFVFDKTAYKNYSRVFLPATYMLSYGTQFAGLAALLTHTALWHGKDMVTSLKKALAETRDQSKHGYQPVADSADGRRSSSQSSPGIEDMLSREDVHSRLMRRYQDAPLSWYLITFVTMTGIGIFVVEYYPVHLPWYGLLLALGIGAVFFIPNGIIMAVTNQHSSIYLICQLICGVVFPGRPVANMVFVAYGYISSAQGIKFASDLKLGHYMKIPPRIMFTVQVVATLVSSVIQIIVLNWMFANVSGMCTSEAVNGFTCPIARVHFNGSILWGVVGPGEFFGPNALYRWLVWCFPLGVLLPIPLWLYSRNKKTSLLRKVNVPVICGAMSWIPPATGLNFSVWALVCYVFNYHIKNRANAWWSKYTMTLSAALDSGLAFGIVVVFFGIIYPGLMKNFSWWGTEVYKQGCDWQACAYKDVPEGQHFGPSTW</sequence>
<evidence type="ECO:0000313" key="11">
    <source>
        <dbReference type="EMBL" id="KAH7328344.1"/>
    </source>
</evidence>
<feature type="transmembrane region" description="Helical" evidence="10">
    <location>
        <begin position="357"/>
        <end position="382"/>
    </location>
</feature>
<proteinExistence type="inferred from homology"/>
<feature type="compositionally biased region" description="Basic and acidic residues" evidence="9">
    <location>
        <begin position="128"/>
        <end position="139"/>
    </location>
</feature>
<feature type="transmembrane region" description="Helical" evidence="10">
    <location>
        <begin position="293"/>
        <end position="311"/>
    </location>
</feature>
<feature type="transmembrane region" description="Helical" evidence="10">
    <location>
        <begin position="263"/>
        <end position="281"/>
    </location>
</feature>
<keyword evidence="8 10" id="KW-0472">Membrane</keyword>
<dbReference type="InterPro" id="IPR004813">
    <property type="entry name" value="OPT"/>
</dbReference>
<feature type="transmembrane region" description="Helical" evidence="10">
    <location>
        <begin position="771"/>
        <end position="789"/>
    </location>
</feature>
<feature type="region of interest" description="Disordered" evidence="9">
    <location>
        <begin position="97"/>
        <end position="148"/>
    </location>
</feature>
<evidence type="ECO:0000256" key="6">
    <source>
        <dbReference type="ARBA" id="ARBA00022927"/>
    </source>
</evidence>
<dbReference type="Proteomes" id="UP000813444">
    <property type="component" value="Unassembled WGS sequence"/>
</dbReference>
<feature type="transmembrane region" description="Helical" evidence="10">
    <location>
        <begin position="591"/>
        <end position="612"/>
    </location>
</feature>
<feature type="compositionally biased region" description="Polar residues" evidence="9">
    <location>
        <begin position="25"/>
        <end position="41"/>
    </location>
</feature>
<feature type="region of interest" description="Disordered" evidence="9">
    <location>
        <begin position="542"/>
        <end position="571"/>
    </location>
</feature>
<evidence type="ECO:0000256" key="9">
    <source>
        <dbReference type="SAM" id="MobiDB-lite"/>
    </source>
</evidence>
<evidence type="ECO:0000256" key="5">
    <source>
        <dbReference type="ARBA" id="ARBA00022856"/>
    </source>
</evidence>
<feature type="transmembrane region" description="Helical" evidence="10">
    <location>
        <begin position="648"/>
        <end position="676"/>
    </location>
</feature>
<dbReference type="GO" id="GO:0035673">
    <property type="term" value="F:oligopeptide transmembrane transporter activity"/>
    <property type="evidence" value="ECO:0007669"/>
    <property type="project" value="InterPro"/>
</dbReference>
<feature type="transmembrane region" description="Helical" evidence="10">
    <location>
        <begin position="183"/>
        <end position="201"/>
    </location>
</feature>
<dbReference type="GO" id="GO:0015031">
    <property type="term" value="P:protein transport"/>
    <property type="evidence" value="ECO:0007669"/>
    <property type="project" value="UniProtKB-KW"/>
</dbReference>
<feature type="compositionally biased region" description="Low complexity" evidence="9">
    <location>
        <begin position="221"/>
        <end position="234"/>
    </location>
</feature>
<feature type="transmembrane region" description="Helical" evidence="10">
    <location>
        <begin position="317"/>
        <end position="336"/>
    </location>
</feature>
<evidence type="ECO:0000256" key="10">
    <source>
        <dbReference type="SAM" id="Phobius"/>
    </source>
</evidence>
<keyword evidence="12" id="KW-1185">Reference proteome</keyword>
<feature type="transmembrane region" description="Helical" evidence="10">
    <location>
        <begin position="809"/>
        <end position="831"/>
    </location>
</feature>
<dbReference type="InterPro" id="IPR004648">
    <property type="entry name" value="Oligpept_transpt"/>
</dbReference>
<evidence type="ECO:0000256" key="3">
    <source>
        <dbReference type="ARBA" id="ARBA00022448"/>
    </source>
</evidence>
<feature type="transmembrane region" description="Helical" evidence="10">
    <location>
        <begin position="394"/>
        <end position="412"/>
    </location>
</feature>
<dbReference type="AlphaFoldDB" id="A0A8K0T739"/>
<feature type="region of interest" description="Disordered" evidence="9">
    <location>
        <begin position="220"/>
        <end position="241"/>
    </location>
</feature>
<comment type="caution">
    <text evidence="11">The sequence shown here is derived from an EMBL/GenBank/DDBJ whole genome shotgun (WGS) entry which is preliminary data.</text>
</comment>
<keyword evidence="7 10" id="KW-1133">Transmembrane helix</keyword>
<dbReference type="NCBIfam" id="TIGR00727">
    <property type="entry name" value="ISP4_OPT"/>
    <property type="match status" value="1"/>
</dbReference>
<evidence type="ECO:0000256" key="8">
    <source>
        <dbReference type="ARBA" id="ARBA00023136"/>
    </source>
</evidence>
<evidence type="ECO:0000313" key="12">
    <source>
        <dbReference type="Proteomes" id="UP000813444"/>
    </source>
</evidence>
<gene>
    <name evidence="11" type="ORF">B0I35DRAFT_448162</name>
</gene>
<evidence type="ECO:0000256" key="1">
    <source>
        <dbReference type="ARBA" id="ARBA00004141"/>
    </source>
</evidence>
<organism evidence="11 12">
    <name type="scientific">Stachybotrys elegans</name>
    <dbReference type="NCBI Taxonomy" id="80388"/>
    <lineage>
        <taxon>Eukaryota</taxon>
        <taxon>Fungi</taxon>
        <taxon>Dikarya</taxon>
        <taxon>Ascomycota</taxon>
        <taxon>Pezizomycotina</taxon>
        <taxon>Sordariomycetes</taxon>
        <taxon>Hypocreomycetidae</taxon>
        <taxon>Hypocreales</taxon>
        <taxon>Stachybotryaceae</taxon>
        <taxon>Stachybotrys</taxon>
    </lineage>
</organism>
<keyword evidence="4 10" id="KW-0812">Transmembrane</keyword>
<dbReference type="EMBL" id="JAGPNK010000001">
    <property type="protein sequence ID" value="KAH7328344.1"/>
    <property type="molecule type" value="Genomic_DNA"/>
</dbReference>
<feature type="compositionally biased region" description="Low complexity" evidence="9">
    <location>
        <begin position="57"/>
        <end position="72"/>
    </location>
</feature>
<keyword evidence="5" id="KW-0571">Peptide transport</keyword>